<keyword evidence="3" id="KW-1185">Reference proteome</keyword>
<feature type="domain" description="Transposase-associated" evidence="1">
    <location>
        <begin position="10"/>
        <end position="75"/>
    </location>
</feature>
<evidence type="ECO:0000259" key="1">
    <source>
        <dbReference type="Pfam" id="PF13963"/>
    </source>
</evidence>
<name>A0AAP0NQH4_9MAGN</name>
<evidence type="ECO:0000313" key="2">
    <source>
        <dbReference type="EMBL" id="KAK9114414.1"/>
    </source>
</evidence>
<protein>
    <recommendedName>
        <fullName evidence="1">Transposase-associated domain-containing protein</fullName>
    </recommendedName>
</protein>
<sequence>MYNRLDNGFIQRKFVARVKDFIEFAKANCTTYNNEGMIKCPCHRNKCRLLPYFDVQTVEYHICRYGFIPGYYCWY</sequence>
<dbReference type="Proteomes" id="UP001420932">
    <property type="component" value="Unassembled WGS sequence"/>
</dbReference>
<dbReference type="Pfam" id="PF13963">
    <property type="entry name" value="Transpos_assoc"/>
    <property type="match status" value="1"/>
</dbReference>
<organism evidence="2 3">
    <name type="scientific">Stephania yunnanensis</name>
    <dbReference type="NCBI Taxonomy" id="152371"/>
    <lineage>
        <taxon>Eukaryota</taxon>
        <taxon>Viridiplantae</taxon>
        <taxon>Streptophyta</taxon>
        <taxon>Embryophyta</taxon>
        <taxon>Tracheophyta</taxon>
        <taxon>Spermatophyta</taxon>
        <taxon>Magnoliopsida</taxon>
        <taxon>Ranunculales</taxon>
        <taxon>Menispermaceae</taxon>
        <taxon>Menispermoideae</taxon>
        <taxon>Cissampelideae</taxon>
        <taxon>Stephania</taxon>
    </lineage>
</organism>
<gene>
    <name evidence="2" type="ORF">Syun_021211</name>
</gene>
<dbReference type="EMBL" id="JBBNAF010000009">
    <property type="protein sequence ID" value="KAK9114414.1"/>
    <property type="molecule type" value="Genomic_DNA"/>
</dbReference>
<evidence type="ECO:0000313" key="3">
    <source>
        <dbReference type="Proteomes" id="UP001420932"/>
    </source>
</evidence>
<accession>A0AAP0NQH4</accession>
<dbReference type="AlphaFoldDB" id="A0AAP0NQH4"/>
<dbReference type="InterPro" id="IPR029480">
    <property type="entry name" value="Transpos_assoc"/>
</dbReference>
<proteinExistence type="predicted"/>
<comment type="caution">
    <text evidence="2">The sequence shown here is derived from an EMBL/GenBank/DDBJ whole genome shotgun (WGS) entry which is preliminary data.</text>
</comment>
<reference evidence="2 3" key="1">
    <citation type="submission" date="2024-01" db="EMBL/GenBank/DDBJ databases">
        <title>Genome assemblies of Stephania.</title>
        <authorList>
            <person name="Yang L."/>
        </authorList>
    </citation>
    <scope>NUCLEOTIDE SEQUENCE [LARGE SCALE GENOMIC DNA]</scope>
    <source>
        <strain evidence="2">YNDBR</strain>
        <tissue evidence="2">Leaf</tissue>
    </source>
</reference>